<reference evidence="1 2" key="1">
    <citation type="submission" date="2013-04" db="EMBL/GenBank/DDBJ databases">
        <title>Zunongwangia sp. 22II14-10F7 Genome Sequencing.</title>
        <authorList>
            <person name="Lai Q."/>
            <person name="Shao Z."/>
        </authorList>
    </citation>
    <scope>NUCLEOTIDE SEQUENCE [LARGE SCALE GENOMIC DNA]</scope>
    <source>
        <strain evidence="1 2">22II14-10F7</strain>
    </source>
</reference>
<organism evidence="1 2">
    <name type="scientific">Zunongwangia atlantica 22II14-10F7</name>
    <dbReference type="NCBI Taxonomy" id="1185767"/>
    <lineage>
        <taxon>Bacteria</taxon>
        <taxon>Pseudomonadati</taxon>
        <taxon>Bacteroidota</taxon>
        <taxon>Flavobacteriia</taxon>
        <taxon>Flavobacteriales</taxon>
        <taxon>Flavobacteriaceae</taxon>
        <taxon>Zunongwangia</taxon>
    </lineage>
</organism>
<gene>
    <name evidence="1" type="ORF">IIF7_17962</name>
</gene>
<keyword evidence="2" id="KW-1185">Reference proteome</keyword>
<dbReference type="AlphaFoldDB" id="A0A1Y1SYZ0"/>
<comment type="caution">
    <text evidence="1">The sequence shown here is derived from an EMBL/GenBank/DDBJ whole genome shotgun (WGS) entry which is preliminary data.</text>
</comment>
<accession>A0A1Y1SYZ0</accession>
<dbReference type="Proteomes" id="UP000192746">
    <property type="component" value="Unassembled WGS sequence"/>
</dbReference>
<name>A0A1Y1SYZ0_9FLAO</name>
<evidence type="ECO:0008006" key="3">
    <source>
        <dbReference type="Google" id="ProtNLM"/>
    </source>
</evidence>
<evidence type="ECO:0000313" key="1">
    <source>
        <dbReference type="EMBL" id="ORL43986.1"/>
    </source>
</evidence>
<evidence type="ECO:0000313" key="2">
    <source>
        <dbReference type="Proteomes" id="UP000192746"/>
    </source>
</evidence>
<dbReference type="EMBL" id="ARYN01000020">
    <property type="protein sequence ID" value="ORL43986.1"/>
    <property type="molecule type" value="Genomic_DNA"/>
</dbReference>
<sequence>MPSKPLNQNPDLLLIEKLERIFVLGKRVEAFFEYQIQKSEDYELKIGNLQIIQNKKTLGELDFIIEKIATGQPIHIELVYKFYVYDPNIKEELARWIGPNRKDSLLEKVEKLKSKQLPLLQKKTTKEILNSRHISTKSIAQRVCYKASLFVPRKLQNKLFSSINNDCIIGFWIHFTEFKSDEFSQSQFFSPSKQFWPVDPAKNDIWFSFSEIYPQIESFIQQKRSPLVWMKTKNTFERFFVVWW</sequence>
<dbReference type="RefSeq" id="WP_176218993.1">
    <property type="nucleotide sequence ID" value="NZ_ARYN01000020.1"/>
</dbReference>
<protein>
    <recommendedName>
        <fullName evidence="3">DUF1853 domain-containing protein</fullName>
    </recommendedName>
</protein>
<proteinExistence type="predicted"/>
<dbReference type="InterPro" id="IPR015003">
    <property type="entry name" value="DUF1853"/>
</dbReference>
<dbReference type="Pfam" id="PF08907">
    <property type="entry name" value="DUF1853"/>
    <property type="match status" value="1"/>
</dbReference>
<dbReference type="STRING" id="1185767.IIF7_17962"/>